<evidence type="ECO:0000256" key="4">
    <source>
        <dbReference type="ARBA" id="ARBA00011738"/>
    </source>
</evidence>
<dbReference type="SUPFAM" id="SSF53383">
    <property type="entry name" value="PLP-dependent transferases"/>
    <property type="match status" value="1"/>
</dbReference>
<dbReference type="InterPro" id="IPR015422">
    <property type="entry name" value="PyrdxlP-dep_Trfase_small"/>
</dbReference>
<dbReference type="GO" id="GO:0009102">
    <property type="term" value="P:biotin biosynthetic process"/>
    <property type="evidence" value="ECO:0007669"/>
    <property type="project" value="UniProtKB-UniRule"/>
</dbReference>
<reference evidence="12 13" key="1">
    <citation type="submission" date="2019-04" db="EMBL/GenBank/DDBJ databases">
        <authorList>
            <person name="Van Vliet M D."/>
        </authorList>
    </citation>
    <scope>NUCLEOTIDE SEQUENCE [LARGE SCALE GENOMIC DNA]</scope>
    <source>
        <strain evidence="12 13">F1</strain>
    </source>
</reference>
<dbReference type="UniPathway" id="UPA00078"/>
<dbReference type="Pfam" id="PF00155">
    <property type="entry name" value="Aminotran_1_2"/>
    <property type="match status" value="1"/>
</dbReference>
<dbReference type="EMBL" id="CAAHFG010000004">
    <property type="protein sequence ID" value="VGO16767.1"/>
    <property type="molecule type" value="Genomic_DNA"/>
</dbReference>
<keyword evidence="6" id="KW-0093">Biotin biosynthesis</keyword>
<dbReference type="PANTHER" id="PTHR13693:SF100">
    <property type="entry name" value="8-AMINO-7-OXONONANOATE SYNTHASE"/>
    <property type="match status" value="1"/>
</dbReference>
<comment type="cofactor">
    <cofactor evidence="1 9 10">
        <name>pyridoxal 5'-phosphate</name>
        <dbReference type="ChEBI" id="CHEBI:597326"/>
    </cofactor>
</comment>
<keyword evidence="5 10" id="KW-0808">Transferase</keyword>
<keyword evidence="7 9" id="KW-0663">Pyridoxal phosphate</keyword>
<organism evidence="12 13">
    <name type="scientific">Pontiella desulfatans</name>
    <dbReference type="NCBI Taxonomy" id="2750659"/>
    <lineage>
        <taxon>Bacteria</taxon>
        <taxon>Pseudomonadati</taxon>
        <taxon>Kiritimatiellota</taxon>
        <taxon>Kiritimatiellia</taxon>
        <taxon>Kiritimatiellales</taxon>
        <taxon>Pontiellaceae</taxon>
        <taxon>Pontiella</taxon>
    </lineage>
</organism>
<evidence type="ECO:0000256" key="9">
    <source>
        <dbReference type="PIRSR" id="PIRSR604723-51"/>
    </source>
</evidence>
<dbReference type="InterPro" id="IPR050087">
    <property type="entry name" value="AON_synthase_class-II"/>
</dbReference>
<keyword evidence="13" id="KW-1185">Reference proteome</keyword>
<dbReference type="NCBIfam" id="TIGR00858">
    <property type="entry name" value="bioF"/>
    <property type="match status" value="1"/>
</dbReference>
<dbReference type="PROSITE" id="PS00599">
    <property type="entry name" value="AA_TRANSFER_CLASS_2"/>
    <property type="match status" value="1"/>
</dbReference>
<dbReference type="GO" id="GO:0030170">
    <property type="term" value="F:pyridoxal phosphate binding"/>
    <property type="evidence" value="ECO:0007669"/>
    <property type="project" value="InterPro"/>
</dbReference>
<gene>
    <name evidence="12" type="primary">bioF</name>
    <name evidence="12" type="ORF">PDESU_05359</name>
</gene>
<evidence type="ECO:0000313" key="12">
    <source>
        <dbReference type="EMBL" id="VGO16767.1"/>
    </source>
</evidence>
<evidence type="ECO:0000256" key="10">
    <source>
        <dbReference type="RuleBase" id="RU003693"/>
    </source>
</evidence>
<dbReference type="InterPro" id="IPR015421">
    <property type="entry name" value="PyrdxlP-dep_Trfase_major"/>
</dbReference>
<comment type="catalytic activity">
    <reaction evidence="8 10">
        <text>6-carboxyhexanoyl-[ACP] + L-alanine + H(+) = (8S)-8-amino-7-oxononanoate + holo-[ACP] + CO2</text>
        <dbReference type="Rhea" id="RHEA:42288"/>
        <dbReference type="Rhea" id="RHEA-COMP:9685"/>
        <dbReference type="Rhea" id="RHEA-COMP:9955"/>
        <dbReference type="ChEBI" id="CHEBI:15378"/>
        <dbReference type="ChEBI" id="CHEBI:16526"/>
        <dbReference type="ChEBI" id="CHEBI:57972"/>
        <dbReference type="ChEBI" id="CHEBI:64479"/>
        <dbReference type="ChEBI" id="CHEBI:78846"/>
        <dbReference type="ChEBI" id="CHEBI:149468"/>
        <dbReference type="EC" id="2.3.1.47"/>
    </reaction>
</comment>
<dbReference type="InterPro" id="IPR004839">
    <property type="entry name" value="Aminotransferase_I/II_large"/>
</dbReference>
<dbReference type="Proteomes" id="UP000366872">
    <property type="component" value="Unassembled WGS sequence"/>
</dbReference>
<protein>
    <recommendedName>
        <fullName evidence="10">8-amino-7-ketopelargonate synthase</fullName>
        <ecNumber evidence="10">2.3.1.47</ecNumber>
    </recommendedName>
</protein>
<evidence type="ECO:0000256" key="6">
    <source>
        <dbReference type="ARBA" id="ARBA00022756"/>
    </source>
</evidence>
<feature type="domain" description="Aminotransferase class I/classII large" evidence="11">
    <location>
        <begin position="38"/>
        <end position="378"/>
    </location>
</feature>
<evidence type="ECO:0000256" key="5">
    <source>
        <dbReference type="ARBA" id="ARBA00022679"/>
    </source>
</evidence>
<evidence type="ECO:0000256" key="2">
    <source>
        <dbReference type="ARBA" id="ARBA00004746"/>
    </source>
</evidence>
<proteinExistence type="inferred from homology"/>
<evidence type="ECO:0000256" key="8">
    <source>
        <dbReference type="ARBA" id="ARBA00047715"/>
    </source>
</evidence>
<comment type="subunit">
    <text evidence="4 10">Homodimer.</text>
</comment>
<name>A0A6C2UAQ9_PONDE</name>
<evidence type="ECO:0000313" key="13">
    <source>
        <dbReference type="Proteomes" id="UP000366872"/>
    </source>
</evidence>
<dbReference type="PANTHER" id="PTHR13693">
    <property type="entry name" value="CLASS II AMINOTRANSFERASE/8-AMINO-7-OXONONANOATE SYNTHASE"/>
    <property type="match status" value="1"/>
</dbReference>
<accession>A0A6C2UAQ9</accession>
<dbReference type="RefSeq" id="WP_136082292.1">
    <property type="nucleotide sequence ID" value="NZ_CAAHFG010000004.1"/>
</dbReference>
<comment type="function">
    <text evidence="10">Catalyzes the decarboxylative condensation of pimeloyl-[acyl-carrier protein] and L-alanine to produce 8-amino-7-oxononanoate (AON), [acyl-carrier protein], and carbon dioxide.</text>
</comment>
<dbReference type="InterPro" id="IPR004723">
    <property type="entry name" value="AONS_Archaea/Proteobacteria"/>
</dbReference>
<evidence type="ECO:0000256" key="1">
    <source>
        <dbReference type="ARBA" id="ARBA00001933"/>
    </source>
</evidence>
<sequence length="387" mass="41567">MCEDWIQPILDSAQAQGLERTARVYPEAGGVIKIDGKEVLNFSSNDYLDLGRHPHVMDRAREALDQYGIGATASRLVTGTLPIHEELEARLAREKGYESALVFGSGYMANAGTIPSLAGRADTIFADKLVHASMVDACKLSGAKLVRWAHNDVEALEKRLEQYADTNGRKLIITESVFSMDGDLAPLKEIAALAEKYGAMLMVDEAHSTGTFGENGSGLVREFGIEKAVTVSMGTMSKAMAGYGGYVACSENLRKLLVNSSRAFIYTTAPPPAVIGAALGALDVFEASPRLGYILQANAAYFRSLLHEAGLDTLQSQSQIIPIVIGENKKAVAISQRLREEGIIAAAIRPPTVPAGSARLRISITLAHLVDDLERAAKLIIKAVKEN</sequence>
<dbReference type="Gene3D" id="3.90.1150.10">
    <property type="entry name" value="Aspartate Aminotransferase, domain 1"/>
    <property type="match status" value="1"/>
</dbReference>
<comment type="similarity">
    <text evidence="3 10">Belongs to the class-II pyridoxal-phosphate-dependent aminotransferase family. BioF subfamily.</text>
</comment>
<dbReference type="InterPro" id="IPR001917">
    <property type="entry name" value="Aminotrans_II_pyridoxalP_BS"/>
</dbReference>
<dbReference type="EC" id="2.3.1.47" evidence="10"/>
<dbReference type="InterPro" id="IPR015424">
    <property type="entry name" value="PyrdxlP-dep_Trfase"/>
</dbReference>
<evidence type="ECO:0000256" key="3">
    <source>
        <dbReference type="ARBA" id="ARBA00010008"/>
    </source>
</evidence>
<dbReference type="CDD" id="cd06454">
    <property type="entry name" value="KBL_like"/>
    <property type="match status" value="1"/>
</dbReference>
<comment type="pathway">
    <text evidence="2 10">Cofactor biosynthesis; biotin biosynthesis.</text>
</comment>
<dbReference type="GO" id="GO:0008710">
    <property type="term" value="F:8-amino-7-oxononanoate synthase activity"/>
    <property type="evidence" value="ECO:0007669"/>
    <property type="project" value="UniProtKB-UniRule"/>
</dbReference>
<evidence type="ECO:0000256" key="7">
    <source>
        <dbReference type="ARBA" id="ARBA00022898"/>
    </source>
</evidence>
<feature type="modified residue" description="N6-(pyridoxal phosphate)lysine" evidence="9">
    <location>
        <position position="238"/>
    </location>
</feature>
<evidence type="ECO:0000259" key="11">
    <source>
        <dbReference type="Pfam" id="PF00155"/>
    </source>
</evidence>
<dbReference type="Gene3D" id="3.40.640.10">
    <property type="entry name" value="Type I PLP-dependent aspartate aminotransferase-like (Major domain)"/>
    <property type="match status" value="1"/>
</dbReference>
<dbReference type="AlphaFoldDB" id="A0A6C2UAQ9"/>